<evidence type="ECO:0000313" key="8">
    <source>
        <dbReference type="Proteomes" id="UP000610846"/>
    </source>
</evidence>
<feature type="compositionally biased region" description="Low complexity" evidence="5">
    <location>
        <begin position="299"/>
        <end position="309"/>
    </location>
</feature>
<dbReference type="InterPro" id="IPR003439">
    <property type="entry name" value="ABC_transporter-like_ATP-bd"/>
</dbReference>
<comment type="similarity">
    <text evidence="1">Belongs to the ABC transporter superfamily.</text>
</comment>
<feature type="region of interest" description="Disordered" evidence="5">
    <location>
        <begin position="563"/>
        <end position="588"/>
    </location>
</feature>
<dbReference type="Pfam" id="PF00005">
    <property type="entry name" value="ABC_tran"/>
    <property type="match status" value="2"/>
</dbReference>
<dbReference type="GO" id="GO:0016887">
    <property type="term" value="F:ATP hydrolysis activity"/>
    <property type="evidence" value="ECO:0007669"/>
    <property type="project" value="InterPro"/>
</dbReference>
<accession>A0A927G718</accession>
<keyword evidence="8" id="KW-1185">Reference proteome</keyword>
<dbReference type="AlphaFoldDB" id="A0A927G718"/>
<dbReference type="InterPro" id="IPR003593">
    <property type="entry name" value="AAA+_ATPase"/>
</dbReference>
<feature type="domain" description="ABC transporter" evidence="6">
    <location>
        <begin position="5"/>
        <end position="254"/>
    </location>
</feature>
<keyword evidence="2" id="KW-0813">Transport</keyword>
<evidence type="ECO:0000256" key="3">
    <source>
        <dbReference type="ARBA" id="ARBA00022741"/>
    </source>
</evidence>
<proteinExistence type="inferred from homology"/>
<comment type="caution">
    <text evidence="7">The sequence shown here is derived from an EMBL/GenBank/DDBJ whole genome shotgun (WGS) entry which is preliminary data.</text>
</comment>
<dbReference type="GO" id="GO:0043190">
    <property type="term" value="C:ATP-binding cassette (ABC) transporter complex"/>
    <property type="evidence" value="ECO:0007669"/>
    <property type="project" value="TreeGrafter"/>
</dbReference>
<gene>
    <name evidence="7" type="ORF">IF651_02330</name>
</gene>
<sequence length="588" mass="60262">MADAVRARGLTVDVGHDRTAVLDDVGFVVPAGSSLLVVGPSGCGKSTLLRVLVGVVPQTLPGVVAGEVSVVGQDPREVPVPRLAASVGLVQQSPGDQLCLGVVEDELRFALENRGADVAGMDERADRALRAVGATHLADRATHELSGGEAQRVALAAALVTDPDLLVLDEPTSLLDPAGAREVGGLVTTLVGPVPGPAPGEVAARSVVVVEHRLDELGRLPDATLVLDHAGRVLAHGPTAAVLRAHCDALLDLGCRLPLDVHLEAAGAPGPLEDPRTDDWLVARAAGRPGAPHSPVRVPCTGPAGTPTTPSATALTARGLTVHRRGEAVVHDVDLDLEPGVLVAVVGPNGGGKSTLLRGLAGLERTTGSVTTRTDVPVTMVFQNPEHQLLARTVRDEVAWSVRLAGLDAPAERVERTLAELGLTAHADASPYRLSGGQQRRLSLATATVLDPGVLLADEPTFGLDGAQTRATAAVLRGLADVGTAVGLVTHDLMLVAQVADRVAVVVGGRVVAEGEVAQVLSDDGLCARARLARPPLLDWWVRTGRARGVGVRALGTVLDRELDGTGARGPTGGPGRARAHADASGTS</sequence>
<organism evidence="7 8">
    <name type="scientific">Cellulosimicrobium arenosum</name>
    <dbReference type="NCBI Taxonomy" id="2708133"/>
    <lineage>
        <taxon>Bacteria</taxon>
        <taxon>Bacillati</taxon>
        <taxon>Actinomycetota</taxon>
        <taxon>Actinomycetes</taxon>
        <taxon>Micrococcales</taxon>
        <taxon>Promicromonosporaceae</taxon>
        <taxon>Cellulosimicrobium</taxon>
    </lineage>
</organism>
<evidence type="ECO:0000313" key="7">
    <source>
        <dbReference type="EMBL" id="MBD8077898.1"/>
    </source>
</evidence>
<feature type="domain" description="ABC transporter" evidence="6">
    <location>
        <begin position="315"/>
        <end position="533"/>
    </location>
</feature>
<dbReference type="PANTHER" id="PTHR43553">
    <property type="entry name" value="HEAVY METAL TRANSPORTER"/>
    <property type="match status" value="1"/>
</dbReference>
<dbReference type="InterPro" id="IPR017871">
    <property type="entry name" value="ABC_transporter-like_CS"/>
</dbReference>
<feature type="region of interest" description="Disordered" evidence="5">
    <location>
        <begin position="287"/>
        <end position="309"/>
    </location>
</feature>
<dbReference type="PANTHER" id="PTHR43553:SF24">
    <property type="entry name" value="ENERGY-COUPLING FACTOR TRANSPORTER ATP-BINDING PROTEIN ECFA1"/>
    <property type="match status" value="1"/>
</dbReference>
<dbReference type="Proteomes" id="UP000610846">
    <property type="component" value="Unassembled WGS sequence"/>
</dbReference>
<evidence type="ECO:0000259" key="6">
    <source>
        <dbReference type="PROSITE" id="PS50893"/>
    </source>
</evidence>
<protein>
    <submittedName>
        <fullName evidence="7">ATP-binding cassette domain-containing protein</fullName>
    </submittedName>
</protein>
<dbReference type="SUPFAM" id="SSF52540">
    <property type="entry name" value="P-loop containing nucleoside triphosphate hydrolases"/>
    <property type="match status" value="2"/>
</dbReference>
<dbReference type="EMBL" id="JACYHB010000001">
    <property type="protein sequence ID" value="MBD8077898.1"/>
    <property type="molecule type" value="Genomic_DNA"/>
</dbReference>
<name>A0A927G718_9MICO</name>
<keyword evidence="4 7" id="KW-0067">ATP-binding</keyword>
<evidence type="ECO:0000256" key="2">
    <source>
        <dbReference type="ARBA" id="ARBA00022448"/>
    </source>
</evidence>
<dbReference type="GO" id="GO:0042626">
    <property type="term" value="F:ATPase-coupled transmembrane transporter activity"/>
    <property type="evidence" value="ECO:0007669"/>
    <property type="project" value="TreeGrafter"/>
</dbReference>
<evidence type="ECO:0000256" key="4">
    <source>
        <dbReference type="ARBA" id="ARBA00022840"/>
    </source>
</evidence>
<dbReference type="Gene3D" id="3.40.50.300">
    <property type="entry name" value="P-loop containing nucleotide triphosphate hydrolases"/>
    <property type="match status" value="2"/>
</dbReference>
<dbReference type="InterPro" id="IPR027417">
    <property type="entry name" value="P-loop_NTPase"/>
</dbReference>
<evidence type="ECO:0000256" key="5">
    <source>
        <dbReference type="SAM" id="MobiDB-lite"/>
    </source>
</evidence>
<reference evidence="7" key="2">
    <citation type="submission" date="2020-09" db="EMBL/GenBank/DDBJ databases">
        <authorList>
            <person name="Yu Y."/>
        </authorList>
    </citation>
    <scope>NUCLEOTIDE SEQUENCE</scope>
    <source>
        <strain evidence="7">KCTC 49039</strain>
    </source>
</reference>
<keyword evidence="3" id="KW-0547">Nucleotide-binding</keyword>
<dbReference type="PROSITE" id="PS00211">
    <property type="entry name" value="ABC_TRANSPORTER_1"/>
    <property type="match status" value="2"/>
</dbReference>
<dbReference type="InterPro" id="IPR050095">
    <property type="entry name" value="ECF_ABC_transporter_ATP-bd"/>
</dbReference>
<reference evidence="7" key="1">
    <citation type="journal article" date="2018" name="Curr. Microbiol.">
        <title>Cellulosimicrobium arenosum sp. nov., Isolated from Marine Sediment Sand.</title>
        <authorList>
            <person name="Oh M."/>
            <person name="Kim J.H."/>
            <person name="Yoon J.H."/>
            <person name="Schumann P."/>
            <person name="Kim W."/>
        </authorList>
    </citation>
    <scope>NUCLEOTIDE SEQUENCE</scope>
    <source>
        <strain evidence="7">KCTC 49039</strain>
    </source>
</reference>
<dbReference type="CDD" id="cd03225">
    <property type="entry name" value="ABC_cobalt_CbiO_domain1"/>
    <property type="match status" value="2"/>
</dbReference>
<dbReference type="SMART" id="SM00382">
    <property type="entry name" value="AAA"/>
    <property type="match status" value="2"/>
</dbReference>
<dbReference type="PROSITE" id="PS50893">
    <property type="entry name" value="ABC_TRANSPORTER_2"/>
    <property type="match status" value="2"/>
</dbReference>
<dbReference type="RefSeq" id="WP_191827440.1">
    <property type="nucleotide sequence ID" value="NZ_JACYHB010000001.1"/>
</dbReference>
<dbReference type="InterPro" id="IPR015856">
    <property type="entry name" value="ABC_transpr_CbiO/EcfA_su"/>
</dbReference>
<feature type="compositionally biased region" description="Gly residues" evidence="5">
    <location>
        <begin position="567"/>
        <end position="576"/>
    </location>
</feature>
<dbReference type="GO" id="GO:0005524">
    <property type="term" value="F:ATP binding"/>
    <property type="evidence" value="ECO:0007669"/>
    <property type="project" value="UniProtKB-KW"/>
</dbReference>
<evidence type="ECO:0000256" key="1">
    <source>
        <dbReference type="ARBA" id="ARBA00005417"/>
    </source>
</evidence>